<evidence type="ECO:0000256" key="2">
    <source>
        <dbReference type="SAM" id="SignalP"/>
    </source>
</evidence>
<accession>A0A420EHZ1</accession>
<comment type="similarity">
    <text evidence="1">Belongs to the UPF0065 (bug) family.</text>
</comment>
<keyword evidence="4" id="KW-1185">Reference proteome</keyword>
<dbReference type="AlphaFoldDB" id="A0A420EHZ1"/>
<gene>
    <name evidence="3" type="ORF">DBZ36_07495</name>
</gene>
<proteinExistence type="inferred from homology"/>
<dbReference type="Gene3D" id="3.40.190.150">
    <property type="entry name" value="Bordetella uptake gene, domain 1"/>
    <property type="match status" value="1"/>
</dbReference>
<evidence type="ECO:0000313" key="3">
    <source>
        <dbReference type="EMBL" id="RKF20277.1"/>
    </source>
</evidence>
<dbReference type="Pfam" id="PF03401">
    <property type="entry name" value="TctC"/>
    <property type="match status" value="1"/>
</dbReference>
<name>A0A420EHZ1_9ALTE</name>
<dbReference type="InterPro" id="IPR042100">
    <property type="entry name" value="Bug_dom1"/>
</dbReference>
<evidence type="ECO:0000256" key="1">
    <source>
        <dbReference type="ARBA" id="ARBA00006987"/>
    </source>
</evidence>
<dbReference type="RefSeq" id="WP_120354281.1">
    <property type="nucleotide sequence ID" value="NZ_RAQO01000004.1"/>
</dbReference>
<comment type="caution">
    <text evidence="3">The sequence shown here is derived from an EMBL/GenBank/DDBJ whole genome shotgun (WGS) entry which is preliminary data.</text>
</comment>
<dbReference type="SUPFAM" id="SSF53850">
    <property type="entry name" value="Periplasmic binding protein-like II"/>
    <property type="match status" value="1"/>
</dbReference>
<sequence length="331" mass="34630">MKKLITLASAALISMAAQAGDFPERNITTVVTWGAGGGTDTMNRLIMGEMAPKLGVNINVVNVTGGVSGSAGLVDGYGRAADGYSLVGLSESNVAAGVMGGWSNRMDVFDYFIVAGSPDLISVSTKTDYKSIEDLVTAAKANPGSIKAGAAGAGSIHHLNLLAFMKGTQTEFNFIPYDGSAPSQNAVLTGEVELVITSLAEQSQLIQSGDFRPLAMLVKDPVTVKGNEIPSALAKYDDLNQYLPISQSIGFAIRKDAPKDAKVAIAKAFTEAMETEKVKTFLDQNYYVASGQFGKEANATFSKLEALFAWTLADLGAAKVSPDSLGIAKPN</sequence>
<feature type="signal peptide" evidence="2">
    <location>
        <begin position="1"/>
        <end position="19"/>
    </location>
</feature>
<organism evidence="3 4">
    <name type="scientific">Alginatibacterium sediminis</name>
    <dbReference type="NCBI Taxonomy" id="2164068"/>
    <lineage>
        <taxon>Bacteria</taxon>
        <taxon>Pseudomonadati</taxon>
        <taxon>Pseudomonadota</taxon>
        <taxon>Gammaproteobacteria</taxon>
        <taxon>Alteromonadales</taxon>
        <taxon>Alteromonadaceae</taxon>
        <taxon>Alginatibacterium</taxon>
    </lineage>
</organism>
<evidence type="ECO:0000313" key="4">
    <source>
        <dbReference type="Proteomes" id="UP000286482"/>
    </source>
</evidence>
<dbReference type="PANTHER" id="PTHR42928:SF5">
    <property type="entry name" value="BLR1237 PROTEIN"/>
    <property type="match status" value="1"/>
</dbReference>
<dbReference type="Gene3D" id="3.40.190.10">
    <property type="entry name" value="Periplasmic binding protein-like II"/>
    <property type="match status" value="1"/>
</dbReference>
<keyword evidence="2" id="KW-0732">Signal</keyword>
<feature type="chain" id="PRO_5019184414" evidence="2">
    <location>
        <begin position="20"/>
        <end position="331"/>
    </location>
</feature>
<dbReference type="OrthoDB" id="5171643at2"/>
<dbReference type="Proteomes" id="UP000286482">
    <property type="component" value="Unassembled WGS sequence"/>
</dbReference>
<dbReference type="InterPro" id="IPR005064">
    <property type="entry name" value="BUG"/>
</dbReference>
<dbReference type="CDD" id="cd07012">
    <property type="entry name" value="PBP2_Bug_TTT"/>
    <property type="match status" value="1"/>
</dbReference>
<reference evidence="3 4" key="1">
    <citation type="submission" date="2018-09" db="EMBL/GenBank/DDBJ databases">
        <authorList>
            <person name="Wang Z."/>
        </authorList>
    </citation>
    <scope>NUCLEOTIDE SEQUENCE [LARGE SCALE GENOMIC DNA]</scope>
    <source>
        <strain evidence="3 4">ALS 81</strain>
    </source>
</reference>
<dbReference type="EMBL" id="RAQO01000004">
    <property type="protein sequence ID" value="RKF20277.1"/>
    <property type="molecule type" value="Genomic_DNA"/>
</dbReference>
<dbReference type="PANTHER" id="PTHR42928">
    <property type="entry name" value="TRICARBOXYLATE-BINDING PROTEIN"/>
    <property type="match status" value="1"/>
</dbReference>
<dbReference type="PIRSF" id="PIRSF017082">
    <property type="entry name" value="YflP"/>
    <property type="match status" value="1"/>
</dbReference>
<protein>
    <submittedName>
        <fullName evidence="3">Tripartite tricarboxylate transporter substrate binding protein</fullName>
    </submittedName>
</protein>